<dbReference type="EMBL" id="JAEKJY010000003">
    <property type="protein sequence ID" value="MBN8235920.1"/>
    <property type="molecule type" value="Genomic_DNA"/>
</dbReference>
<dbReference type="SUPFAM" id="SSF51445">
    <property type="entry name" value="(Trans)glycosidases"/>
    <property type="match status" value="1"/>
</dbReference>
<dbReference type="Gene3D" id="3.20.20.80">
    <property type="entry name" value="Glycosidases"/>
    <property type="match status" value="2"/>
</dbReference>
<dbReference type="InterPro" id="IPR017853">
    <property type="entry name" value="GH"/>
</dbReference>
<feature type="compositionally biased region" description="Basic and acidic residues" evidence="1">
    <location>
        <begin position="355"/>
        <end position="365"/>
    </location>
</feature>
<accession>A0ABS3DX46</accession>
<keyword evidence="3" id="KW-1185">Reference proteome</keyword>
<dbReference type="Proteomes" id="UP000663970">
    <property type="component" value="Unassembled WGS sequence"/>
</dbReference>
<evidence type="ECO:0000313" key="2">
    <source>
        <dbReference type="EMBL" id="MBN8235920.1"/>
    </source>
</evidence>
<evidence type="ECO:0000313" key="3">
    <source>
        <dbReference type="Proteomes" id="UP000663970"/>
    </source>
</evidence>
<feature type="region of interest" description="Disordered" evidence="1">
    <location>
        <begin position="341"/>
        <end position="365"/>
    </location>
</feature>
<comment type="caution">
    <text evidence="2">The sequence shown here is derived from an EMBL/GenBank/DDBJ whole genome shotgun (WGS) entry which is preliminary data.</text>
</comment>
<reference evidence="2 3" key="1">
    <citation type="submission" date="2020-12" db="EMBL/GenBank/DDBJ databases">
        <title>Oil enriched cultivation method for isolating marine PHA-producing bacteria.</title>
        <authorList>
            <person name="Zheng W."/>
            <person name="Yu S."/>
            <person name="Huang Y."/>
        </authorList>
    </citation>
    <scope>NUCLEOTIDE SEQUENCE [LARGE SCALE GENOMIC DNA]</scope>
    <source>
        <strain evidence="2 3">SY-2-6</strain>
    </source>
</reference>
<evidence type="ECO:0000256" key="1">
    <source>
        <dbReference type="SAM" id="MobiDB-lite"/>
    </source>
</evidence>
<proteinExistence type="predicted"/>
<evidence type="ECO:0008006" key="4">
    <source>
        <dbReference type="Google" id="ProtNLM"/>
    </source>
</evidence>
<sequence length="700" mass="79904">MTVAGSWFLVGSTKMTESEQLQNGSQMTFRTQDDQFEVYRDESWSPLFIKGINMGATLPGHFPGELPISKDDYLRWFEMIDEMGVNTIRIYTIHPPVFYEALVEYNEAAQGDPLYFMQGVWSPVNIMDDTGDALSNRVLQAFKQEIDHAAGAVYGDIQIPEQDGKASGDYTTDAGPYLAAWHIGTEWSPDLVQQTNDKHSDDPAFSGTYFGTTENASPFESWLAELLDYTAEQESKRGWQHPMTFTNWMTTDPLEHPQEPQKREDMVSVDPTHIEETNWDAGYFASYHAYPYYPDFLRFTNQYDDVKNEDGKVDTYLGYLKDLKDYHDGLPVMISEFGVPSSRGSAHNGPLGRDQGGHSEQEQGKHAVDQLHHIYNEGFSGALLFTWQDEWFKKTWNAMPSSTDHREAFWFNALSAEESYGVLGMYPGKADDVKIDGELDDWRELEQKDVEKTATPLTDLNLTHDEGYVYVSARLPEDIDLEKQSVYIGVDSVDGGTDTPPLLRGVQLEEGLETMIRLSEWEKSEVLIEPTYDFHTRLYEEASGSGQEGTFQPWKMAVSLPLRHPLTQEEIPFEDVEVGQMNRASLVNQEEADWEIKGRVLEMRIPWGLLGFSDPSTKQAVGYPSSEQMEGNLPKETVDGIRLLPWIYDKEREEILGLSSPVSTEAYPLYEWKKWQETAYDEKRKASYYMMKEALQGLEQ</sequence>
<organism evidence="2 3">
    <name type="scientific">Halobacillus kuroshimensis</name>
    <dbReference type="NCBI Taxonomy" id="302481"/>
    <lineage>
        <taxon>Bacteria</taxon>
        <taxon>Bacillati</taxon>
        <taxon>Bacillota</taxon>
        <taxon>Bacilli</taxon>
        <taxon>Bacillales</taxon>
        <taxon>Bacillaceae</taxon>
        <taxon>Halobacillus</taxon>
    </lineage>
</organism>
<name>A0ABS3DX46_9BACI</name>
<gene>
    <name evidence="2" type="ORF">JF544_11705</name>
</gene>
<protein>
    <recommendedName>
        <fullName evidence="4">Family 2 glycosyl transferase</fullName>
    </recommendedName>
</protein>